<dbReference type="Gene3D" id="3.30.9.10">
    <property type="entry name" value="D-Amino Acid Oxidase, subunit A, domain 2"/>
    <property type="match status" value="1"/>
</dbReference>
<dbReference type="InterPro" id="IPR006076">
    <property type="entry name" value="FAD-dep_OxRdtase"/>
</dbReference>
<dbReference type="PANTHER" id="PTHR10961">
    <property type="entry name" value="PEROXISOMAL SARCOSINE OXIDASE"/>
    <property type="match status" value="1"/>
</dbReference>
<reference evidence="6 7" key="1">
    <citation type="submission" date="2022-06" db="EMBL/GenBank/DDBJ databases">
        <title>Genomic Encyclopedia of Archaeal and Bacterial Type Strains, Phase II (KMG-II): from individual species to whole genera.</title>
        <authorList>
            <person name="Goeker M."/>
        </authorList>
    </citation>
    <scope>NUCLEOTIDE SEQUENCE [LARGE SCALE GENOMIC DNA]</scope>
    <source>
        <strain evidence="6 7">DSM 44693</strain>
    </source>
</reference>
<dbReference type="SUPFAM" id="SSF51905">
    <property type="entry name" value="FAD/NAD(P)-binding domain"/>
    <property type="match status" value="1"/>
</dbReference>
<dbReference type="Proteomes" id="UP001206895">
    <property type="component" value="Unassembled WGS sequence"/>
</dbReference>
<evidence type="ECO:0000256" key="3">
    <source>
        <dbReference type="ARBA" id="ARBA00022827"/>
    </source>
</evidence>
<protein>
    <submittedName>
        <fullName evidence="6">Sarcosine oxidase</fullName>
    </submittedName>
</protein>
<keyword evidence="7" id="KW-1185">Reference proteome</keyword>
<dbReference type="InterPro" id="IPR036188">
    <property type="entry name" value="FAD/NAD-bd_sf"/>
</dbReference>
<evidence type="ECO:0000256" key="4">
    <source>
        <dbReference type="ARBA" id="ARBA00023002"/>
    </source>
</evidence>
<sequence length="379" mass="40197">MHVVVIGGGIVGASSAWSLALRGITVTLLEQLGPGHPFGASHGTSRIFRCGYGNDTYTALAAHAGRLWDELDAVSGEEPVLTRTGAVDHGPCTATGSRARSLARVGCDSEILEPRAAEKRWSGMRFDSSVLHHRDAGRLHADRALASIVARARERGADVHHNRPVRAVRDGSRGLEVVTDSGVVHADRLVIAAGAWSGAFVAALPETERAGIDLPELRTTQEQPAHFVPTAQGDHWPSFVHHAGGALDECDHAGGIYGLSSEDGIKIGEHATGPEVTPATRDFCPDPATEQRLREYAHRWLPGVDPTSARSLTCLYTCTPDHDFVIDRGARVTVAAGFSGHGFKFAPAVGEYVADLTLGESTLPVAGLSQLFGFGSHVR</sequence>
<dbReference type="InterPro" id="IPR045170">
    <property type="entry name" value="MTOX"/>
</dbReference>
<dbReference type="SUPFAM" id="SSF54373">
    <property type="entry name" value="FAD-linked reductases, C-terminal domain"/>
    <property type="match status" value="1"/>
</dbReference>
<feature type="domain" description="FAD dependent oxidoreductase" evidence="5">
    <location>
        <begin position="2"/>
        <end position="356"/>
    </location>
</feature>
<dbReference type="Gene3D" id="3.50.50.60">
    <property type="entry name" value="FAD/NAD(P)-binding domain"/>
    <property type="match status" value="1"/>
</dbReference>
<comment type="caution">
    <text evidence="6">The sequence shown here is derived from an EMBL/GenBank/DDBJ whole genome shotgun (WGS) entry which is preliminary data.</text>
</comment>
<evidence type="ECO:0000256" key="1">
    <source>
        <dbReference type="ARBA" id="ARBA00001974"/>
    </source>
</evidence>
<dbReference type="PANTHER" id="PTHR10961:SF7">
    <property type="entry name" value="FAD DEPENDENT OXIDOREDUCTASE DOMAIN-CONTAINING PROTEIN"/>
    <property type="match status" value="1"/>
</dbReference>
<dbReference type="EMBL" id="JAMTCJ010000002">
    <property type="protein sequence ID" value="MCP2176811.1"/>
    <property type="molecule type" value="Genomic_DNA"/>
</dbReference>
<comment type="cofactor">
    <cofactor evidence="1">
        <name>FAD</name>
        <dbReference type="ChEBI" id="CHEBI:57692"/>
    </cofactor>
</comment>
<evidence type="ECO:0000313" key="6">
    <source>
        <dbReference type="EMBL" id="MCP2176811.1"/>
    </source>
</evidence>
<keyword evidence="2" id="KW-0285">Flavoprotein</keyword>
<keyword evidence="4" id="KW-0560">Oxidoreductase</keyword>
<organism evidence="6 7">
    <name type="scientific">Williamsia maris</name>
    <dbReference type="NCBI Taxonomy" id="72806"/>
    <lineage>
        <taxon>Bacteria</taxon>
        <taxon>Bacillati</taxon>
        <taxon>Actinomycetota</taxon>
        <taxon>Actinomycetes</taxon>
        <taxon>Mycobacteriales</taxon>
        <taxon>Nocardiaceae</taxon>
        <taxon>Williamsia</taxon>
    </lineage>
</organism>
<dbReference type="Pfam" id="PF01266">
    <property type="entry name" value="DAO"/>
    <property type="match status" value="1"/>
</dbReference>
<evidence type="ECO:0000256" key="2">
    <source>
        <dbReference type="ARBA" id="ARBA00022630"/>
    </source>
</evidence>
<name>A0ABT1HEZ5_9NOCA</name>
<proteinExistence type="predicted"/>
<gene>
    <name evidence="6" type="ORF">LX13_002630</name>
</gene>
<dbReference type="RefSeq" id="WP_253661755.1">
    <property type="nucleotide sequence ID" value="NZ_BAAAJQ010000001.1"/>
</dbReference>
<accession>A0ABT1HEZ5</accession>
<evidence type="ECO:0000313" key="7">
    <source>
        <dbReference type="Proteomes" id="UP001206895"/>
    </source>
</evidence>
<evidence type="ECO:0000259" key="5">
    <source>
        <dbReference type="Pfam" id="PF01266"/>
    </source>
</evidence>
<keyword evidence="3" id="KW-0274">FAD</keyword>